<proteinExistence type="predicted"/>
<keyword evidence="2" id="KW-1185">Reference proteome</keyword>
<accession>A6GJ74</accession>
<protein>
    <submittedName>
        <fullName evidence="1">Uncharacterized protein</fullName>
    </submittedName>
</protein>
<dbReference type="Proteomes" id="UP000005801">
    <property type="component" value="Unassembled WGS sequence"/>
</dbReference>
<reference evidence="1 2" key="1">
    <citation type="submission" date="2007-06" db="EMBL/GenBank/DDBJ databases">
        <authorList>
            <person name="Shimkets L."/>
            <person name="Ferriera S."/>
            <person name="Johnson J."/>
            <person name="Kravitz S."/>
            <person name="Beeson K."/>
            <person name="Sutton G."/>
            <person name="Rogers Y.-H."/>
            <person name="Friedman R."/>
            <person name="Frazier M."/>
            <person name="Venter J.C."/>
        </authorList>
    </citation>
    <scope>NUCLEOTIDE SEQUENCE [LARGE SCALE GENOMIC DNA]</scope>
    <source>
        <strain evidence="1 2">SIR-1</strain>
    </source>
</reference>
<evidence type="ECO:0000313" key="2">
    <source>
        <dbReference type="Proteomes" id="UP000005801"/>
    </source>
</evidence>
<name>A6GJ74_9BACT</name>
<dbReference type="AlphaFoldDB" id="A6GJ74"/>
<dbReference type="STRING" id="391625.PPSIR1_10200"/>
<gene>
    <name evidence="1" type="ORF">PPSIR1_10200</name>
</gene>
<sequence length="71" mass="7433">MLRNGTHESYLVFDPARNDAGQVAARDPSSAFVPGLAARVGATRGRQPTSAAKAWSMADQCTIEALRASTG</sequence>
<evidence type="ECO:0000313" key="1">
    <source>
        <dbReference type="EMBL" id="EDM74082.1"/>
    </source>
</evidence>
<comment type="caution">
    <text evidence="1">The sequence shown here is derived from an EMBL/GenBank/DDBJ whole genome shotgun (WGS) entry which is preliminary data.</text>
</comment>
<organism evidence="1 2">
    <name type="scientific">Plesiocystis pacifica SIR-1</name>
    <dbReference type="NCBI Taxonomy" id="391625"/>
    <lineage>
        <taxon>Bacteria</taxon>
        <taxon>Pseudomonadati</taxon>
        <taxon>Myxococcota</taxon>
        <taxon>Polyangia</taxon>
        <taxon>Nannocystales</taxon>
        <taxon>Nannocystaceae</taxon>
        <taxon>Plesiocystis</taxon>
    </lineage>
</organism>
<dbReference type="EMBL" id="ABCS01000150">
    <property type="protein sequence ID" value="EDM74082.1"/>
    <property type="molecule type" value="Genomic_DNA"/>
</dbReference>